<proteinExistence type="predicted"/>
<dbReference type="RefSeq" id="WP_285233979.1">
    <property type="nucleotide sequence ID" value="NZ_CP116346.1"/>
</dbReference>
<dbReference type="AlphaFoldDB" id="A0AA95SM41"/>
<dbReference type="SUPFAM" id="SSF53850">
    <property type="entry name" value="Periplasmic binding protein-like II"/>
    <property type="match status" value="1"/>
</dbReference>
<evidence type="ECO:0000256" key="1">
    <source>
        <dbReference type="SAM" id="SignalP"/>
    </source>
</evidence>
<dbReference type="Proteomes" id="UP001177769">
    <property type="component" value="Chromosome"/>
</dbReference>
<keyword evidence="1" id="KW-0732">Signal</keyword>
<reference evidence="2" key="1">
    <citation type="submission" date="2023-01" db="EMBL/GenBank/DDBJ databases">
        <title>Whole genome sequence of Paucibacter sp. S2-9 isolated from pond sediment.</title>
        <authorList>
            <person name="Jung J.Y."/>
        </authorList>
    </citation>
    <scope>NUCLEOTIDE SEQUENCE</scope>
    <source>
        <strain evidence="2">S2-9</strain>
    </source>
</reference>
<keyword evidence="3" id="KW-1185">Reference proteome</keyword>
<dbReference type="PANTHER" id="PTHR35936:SF25">
    <property type="entry name" value="ABC TRANSPORTER SUBSTRATE-BINDING PROTEIN"/>
    <property type="match status" value="1"/>
</dbReference>
<feature type="chain" id="PRO_5041658822" evidence="1">
    <location>
        <begin position="28"/>
        <end position="261"/>
    </location>
</feature>
<evidence type="ECO:0000313" key="2">
    <source>
        <dbReference type="EMBL" id="WIT12878.1"/>
    </source>
</evidence>
<dbReference type="Gene3D" id="3.40.190.10">
    <property type="entry name" value="Periplasmic binding protein-like II"/>
    <property type="match status" value="2"/>
</dbReference>
<feature type="signal peptide" evidence="1">
    <location>
        <begin position="1"/>
        <end position="27"/>
    </location>
</feature>
<name>A0AA95SM41_9BURK</name>
<dbReference type="PANTHER" id="PTHR35936">
    <property type="entry name" value="MEMBRANE-BOUND LYTIC MUREIN TRANSGLYCOSYLASE F"/>
    <property type="match status" value="1"/>
</dbReference>
<sequence length="261" mass="29494">MACTVTTFARRLALLAGLLLVAPAALAEPPDEPQTVWVGGYVFPPFVDKSAGVTHELIGAMNRFQQDYRFRFIPTSSKRRYADLARGAFSVILFENIEWGWDRQQVEASKVYLQGDGEVYVALNKPGRDQHFFDDLSQRSLIAVTGYHYGFANFNADAAELRKRYRITFSDDNEASLRMLQLERGEVAIITRSYLQHYLQARPALRERLLVSERLDQAYAHTALVRKGSRPSAEEIDALLGRMAASGALAEVWRKYGLDAR</sequence>
<accession>A0AA95SM41</accession>
<gene>
    <name evidence="2" type="ORF">PFX98_04525</name>
</gene>
<organism evidence="2 3">
    <name type="scientific">Paucibacter sediminis</name>
    <dbReference type="NCBI Taxonomy" id="3019553"/>
    <lineage>
        <taxon>Bacteria</taxon>
        <taxon>Pseudomonadati</taxon>
        <taxon>Pseudomonadota</taxon>
        <taxon>Betaproteobacteria</taxon>
        <taxon>Burkholderiales</taxon>
        <taxon>Sphaerotilaceae</taxon>
        <taxon>Roseateles</taxon>
    </lineage>
</organism>
<dbReference type="KEGG" id="pais:PFX98_04525"/>
<protein>
    <submittedName>
        <fullName evidence="2">Transporter substrate-binding domain-containing protein</fullName>
    </submittedName>
</protein>
<dbReference type="EMBL" id="CP116346">
    <property type="protein sequence ID" value="WIT12878.1"/>
    <property type="molecule type" value="Genomic_DNA"/>
</dbReference>
<evidence type="ECO:0000313" key="3">
    <source>
        <dbReference type="Proteomes" id="UP001177769"/>
    </source>
</evidence>